<gene>
    <name evidence="2" type="ORF">C1O66_00095</name>
</gene>
<keyword evidence="1" id="KW-1133">Transmembrane helix</keyword>
<dbReference type="Proteomes" id="UP000235916">
    <property type="component" value="Unassembled WGS sequence"/>
</dbReference>
<evidence type="ECO:0000313" key="3">
    <source>
        <dbReference type="Proteomes" id="UP000235916"/>
    </source>
</evidence>
<protein>
    <submittedName>
        <fullName evidence="2">Uncharacterized protein</fullName>
    </submittedName>
</protein>
<organism evidence="2 3">
    <name type="scientific">Kinneretia aquatilis</name>
    <dbReference type="NCBI Taxonomy" id="2070761"/>
    <lineage>
        <taxon>Bacteria</taxon>
        <taxon>Pseudomonadati</taxon>
        <taxon>Pseudomonadota</taxon>
        <taxon>Betaproteobacteria</taxon>
        <taxon>Burkholderiales</taxon>
        <taxon>Sphaerotilaceae</taxon>
        <taxon>Roseateles</taxon>
    </lineage>
</organism>
<keyword evidence="1" id="KW-0812">Transmembrane</keyword>
<dbReference type="OrthoDB" id="8911686at2"/>
<evidence type="ECO:0000256" key="1">
    <source>
        <dbReference type="SAM" id="Phobius"/>
    </source>
</evidence>
<keyword evidence="3" id="KW-1185">Reference proteome</keyword>
<comment type="caution">
    <text evidence="2">The sequence shown here is derived from an EMBL/GenBank/DDBJ whole genome shotgun (WGS) entry which is preliminary data.</text>
</comment>
<dbReference type="AlphaFoldDB" id="A0A2N8L3Z4"/>
<proteinExistence type="predicted"/>
<feature type="transmembrane region" description="Helical" evidence="1">
    <location>
        <begin position="17"/>
        <end position="35"/>
    </location>
</feature>
<keyword evidence="1" id="KW-0472">Membrane</keyword>
<dbReference type="EMBL" id="POSP01000001">
    <property type="protein sequence ID" value="PND40422.1"/>
    <property type="molecule type" value="Genomic_DNA"/>
</dbReference>
<sequence length="77" mass="8676">MTAEDYEITHEAWRWRAARVLLSASAGLTRLALLVHQVRAVRRRRPELEFYAEAGAPEGALYADGMRVGTLPGVRRL</sequence>
<accession>A0A2N8L3Z4</accession>
<reference evidence="2 3" key="1">
    <citation type="submission" date="2018-01" db="EMBL/GenBank/DDBJ databases">
        <title>Draft genome sequence of Paucibacter aquatile CR182 isolated from freshwater of the Nakdong River.</title>
        <authorList>
            <person name="Choi A."/>
            <person name="Chung E.J."/>
        </authorList>
    </citation>
    <scope>NUCLEOTIDE SEQUENCE [LARGE SCALE GENOMIC DNA]</scope>
    <source>
        <strain evidence="2 3">CR182</strain>
    </source>
</reference>
<evidence type="ECO:0000313" key="2">
    <source>
        <dbReference type="EMBL" id="PND40422.1"/>
    </source>
</evidence>
<name>A0A2N8L3Z4_9BURK</name>